<dbReference type="Pfam" id="PF13356">
    <property type="entry name" value="Arm-DNA-bind_3"/>
    <property type="match status" value="1"/>
</dbReference>
<evidence type="ECO:0000259" key="4">
    <source>
        <dbReference type="Pfam" id="PF13356"/>
    </source>
</evidence>
<proteinExistence type="inferred from homology"/>
<sequence length="112" mass="12865">MWRFRYKIFGTERKLSLGSFPEVSLRDARKKRDLARAEIIDGIDPVEEKRQRRIEAELAAKIAAPMCWSSRSRATSPPTSSSPPTGVSIIWRCRAGRGRRWRASPGPIRRTR</sequence>
<dbReference type="PANTHER" id="PTHR30629:SF2">
    <property type="entry name" value="PROPHAGE INTEGRASE INTS-RELATED"/>
    <property type="match status" value="1"/>
</dbReference>
<evidence type="ECO:0000256" key="2">
    <source>
        <dbReference type="ARBA" id="ARBA00022908"/>
    </source>
</evidence>
<keyword evidence="6" id="KW-1185">Reference proteome</keyword>
<dbReference type="EMBL" id="CP049109">
    <property type="protein sequence ID" value="QIG79340.1"/>
    <property type="molecule type" value="Genomic_DNA"/>
</dbReference>
<protein>
    <submittedName>
        <fullName evidence="5">Integrase arm-type DNA-binding domain-containing protein</fullName>
    </submittedName>
</protein>
<dbReference type="GO" id="GO:0003677">
    <property type="term" value="F:DNA binding"/>
    <property type="evidence" value="ECO:0007669"/>
    <property type="project" value="UniProtKB-KW"/>
</dbReference>
<dbReference type="InterPro" id="IPR038488">
    <property type="entry name" value="Integrase_DNA-bd_sf"/>
</dbReference>
<name>A0A6G6Y366_9SPHN</name>
<reference evidence="5 6" key="1">
    <citation type="submission" date="2020-02" db="EMBL/GenBank/DDBJ databases">
        <authorList>
            <person name="Zheng R.K."/>
            <person name="Sun C.M."/>
        </authorList>
    </citation>
    <scope>NUCLEOTIDE SEQUENCE [LARGE SCALE GENOMIC DNA]</scope>
    <source>
        <strain evidence="6">zrk23</strain>
    </source>
</reference>
<keyword evidence="5" id="KW-0238">DNA-binding</keyword>
<accession>A0A6G6Y366</accession>
<dbReference type="Proteomes" id="UP000501568">
    <property type="component" value="Chromosome"/>
</dbReference>
<dbReference type="InterPro" id="IPR050808">
    <property type="entry name" value="Phage_Integrase"/>
</dbReference>
<dbReference type="Gene3D" id="3.30.160.390">
    <property type="entry name" value="Integrase, DNA-binding domain"/>
    <property type="match status" value="1"/>
</dbReference>
<feature type="domain" description="Integrase DNA-binding" evidence="4">
    <location>
        <begin position="2"/>
        <end position="51"/>
    </location>
</feature>
<dbReference type="InterPro" id="IPR025166">
    <property type="entry name" value="Integrase_DNA_bind_dom"/>
</dbReference>
<dbReference type="KEGG" id="spzr:G5C33_05740"/>
<evidence type="ECO:0000313" key="5">
    <source>
        <dbReference type="EMBL" id="QIG79340.1"/>
    </source>
</evidence>
<evidence type="ECO:0000313" key="6">
    <source>
        <dbReference type="Proteomes" id="UP000501568"/>
    </source>
</evidence>
<feature type="region of interest" description="Disordered" evidence="3">
    <location>
        <begin position="69"/>
        <end position="89"/>
    </location>
</feature>
<organism evidence="5 6">
    <name type="scientific">Stakelama tenebrarum</name>
    <dbReference type="NCBI Taxonomy" id="2711215"/>
    <lineage>
        <taxon>Bacteria</taxon>
        <taxon>Pseudomonadati</taxon>
        <taxon>Pseudomonadota</taxon>
        <taxon>Alphaproteobacteria</taxon>
        <taxon>Sphingomonadales</taxon>
        <taxon>Sphingomonadaceae</taxon>
        <taxon>Stakelama</taxon>
    </lineage>
</organism>
<evidence type="ECO:0000256" key="3">
    <source>
        <dbReference type="SAM" id="MobiDB-lite"/>
    </source>
</evidence>
<comment type="similarity">
    <text evidence="1">Belongs to the 'phage' integrase family.</text>
</comment>
<dbReference type="GO" id="GO:0015074">
    <property type="term" value="P:DNA integration"/>
    <property type="evidence" value="ECO:0007669"/>
    <property type="project" value="UniProtKB-KW"/>
</dbReference>
<dbReference type="PANTHER" id="PTHR30629">
    <property type="entry name" value="PROPHAGE INTEGRASE"/>
    <property type="match status" value="1"/>
</dbReference>
<keyword evidence="2" id="KW-0229">DNA integration</keyword>
<gene>
    <name evidence="5" type="ORF">G5C33_05740</name>
</gene>
<dbReference type="AlphaFoldDB" id="A0A6G6Y366"/>
<evidence type="ECO:0000256" key="1">
    <source>
        <dbReference type="ARBA" id="ARBA00008857"/>
    </source>
</evidence>